<protein>
    <submittedName>
        <fullName evidence="2">Uncharacterized protein</fullName>
    </submittedName>
</protein>
<sequence length="78" mass="8049">MRIISNAIPTATPAISSGRTGSCRDVRLLREASGGQGFLSQAGKIRLLAVTPDKRSSGAPDIPTAIESGMPDLQSLQG</sequence>
<organism evidence="2 3">
    <name type="scientific">Bradyrhizobium cytisi</name>
    <dbReference type="NCBI Taxonomy" id="515489"/>
    <lineage>
        <taxon>Bacteria</taxon>
        <taxon>Pseudomonadati</taxon>
        <taxon>Pseudomonadota</taxon>
        <taxon>Alphaproteobacteria</taxon>
        <taxon>Hyphomicrobiales</taxon>
        <taxon>Nitrobacteraceae</taxon>
        <taxon>Bradyrhizobium</taxon>
    </lineage>
</organism>
<keyword evidence="3" id="KW-1185">Reference proteome</keyword>
<dbReference type="EMBL" id="VSSR01000071">
    <property type="protein sequence ID" value="TYL74460.1"/>
    <property type="molecule type" value="Genomic_DNA"/>
</dbReference>
<name>A0A5S4W052_9BRAD</name>
<dbReference type="AlphaFoldDB" id="A0A5S4W052"/>
<feature type="compositionally biased region" description="Polar residues" evidence="1">
    <location>
        <begin position="7"/>
        <end position="20"/>
    </location>
</feature>
<evidence type="ECO:0000313" key="3">
    <source>
        <dbReference type="Proteomes" id="UP000324853"/>
    </source>
</evidence>
<accession>A0A5S4W052</accession>
<dbReference type="Gene3D" id="3.40.190.10">
    <property type="entry name" value="Periplasmic binding protein-like II"/>
    <property type="match status" value="1"/>
</dbReference>
<feature type="region of interest" description="Disordered" evidence="1">
    <location>
        <begin position="51"/>
        <end position="78"/>
    </location>
</feature>
<dbReference type="Proteomes" id="UP000324853">
    <property type="component" value="Unassembled WGS sequence"/>
</dbReference>
<gene>
    <name evidence="2" type="ORF">FXB38_34880</name>
</gene>
<comment type="caution">
    <text evidence="2">The sequence shown here is derived from an EMBL/GenBank/DDBJ whole genome shotgun (WGS) entry which is preliminary data.</text>
</comment>
<feature type="region of interest" description="Disordered" evidence="1">
    <location>
        <begin position="1"/>
        <end position="20"/>
    </location>
</feature>
<evidence type="ECO:0000313" key="2">
    <source>
        <dbReference type="EMBL" id="TYL74460.1"/>
    </source>
</evidence>
<proteinExistence type="predicted"/>
<evidence type="ECO:0000256" key="1">
    <source>
        <dbReference type="SAM" id="MobiDB-lite"/>
    </source>
</evidence>
<reference evidence="2 3" key="1">
    <citation type="submission" date="2019-08" db="EMBL/GenBank/DDBJ databases">
        <title>Bradyrhizobium hipponensis sp. nov., a rhizobium isolated from a Lupinus angustifolius root nodule in Tunisia.</title>
        <authorList>
            <person name="Off K."/>
            <person name="Rejili M."/>
            <person name="Mars M."/>
            <person name="Brachmann A."/>
            <person name="Marin M."/>
        </authorList>
    </citation>
    <scope>NUCLEOTIDE SEQUENCE [LARGE SCALE GENOMIC DNA]</scope>
    <source>
        <strain evidence="2 3">CTAW11</strain>
    </source>
</reference>